<evidence type="ECO:0000256" key="3">
    <source>
        <dbReference type="ARBA" id="ARBA00022679"/>
    </source>
</evidence>
<dbReference type="CDD" id="cd04791">
    <property type="entry name" value="LanC_SerThrkinase"/>
    <property type="match status" value="1"/>
</dbReference>
<dbReference type="SUPFAM" id="SSF56112">
    <property type="entry name" value="Protein kinase-like (PK-like)"/>
    <property type="match status" value="1"/>
</dbReference>
<feature type="binding site" evidence="7">
    <location>
        <position position="839"/>
    </location>
    <ligand>
        <name>Zn(2+)</name>
        <dbReference type="ChEBI" id="CHEBI:29105"/>
    </ligand>
</feature>
<proteinExistence type="predicted"/>
<dbReference type="InterPro" id="IPR011009">
    <property type="entry name" value="Kinase-like_dom_sf"/>
</dbReference>
<feature type="binding site" evidence="7">
    <location>
        <position position="840"/>
    </location>
    <ligand>
        <name>Zn(2+)</name>
        <dbReference type="ChEBI" id="CHEBI:29105"/>
    </ligand>
</feature>
<evidence type="ECO:0000256" key="8">
    <source>
        <dbReference type="SAM" id="MobiDB-lite"/>
    </source>
</evidence>
<dbReference type="Pfam" id="PF05147">
    <property type="entry name" value="LANC_like"/>
    <property type="match status" value="1"/>
</dbReference>
<organism evidence="10">
    <name type="scientific">Streptomyces sp. NBC_00060</name>
    <dbReference type="NCBI Taxonomy" id="2975636"/>
    <lineage>
        <taxon>Bacteria</taxon>
        <taxon>Bacillati</taxon>
        <taxon>Actinomycetota</taxon>
        <taxon>Actinomycetes</taxon>
        <taxon>Kitasatosporales</taxon>
        <taxon>Streptomycetaceae</taxon>
        <taxon>Streptomyces</taxon>
    </lineage>
</organism>
<evidence type="ECO:0000256" key="7">
    <source>
        <dbReference type="PIRSR" id="PIRSR607822-1"/>
    </source>
</evidence>
<dbReference type="EMBL" id="CP108253">
    <property type="protein sequence ID" value="WTU44033.1"/>
    <property type="molecule type" value="Genomic_DNA"/>
</dbReference>
<evidence type="ECO:0000256" key="4">
    <source>
        <dbReference type="ARBA" id="ARBA00022741"/>
    </source>
</evidence>
<dbReference type="InterPro" id="IPR057929">
    <property type="entry name" value="RamC_N"/>
</dbReference>
<feature type="binding site" evidence="7">
    <location>
        <position position="794"/>
    </location>
    <ligand>
        <name>Zn(2+)</name>
        <dbReference type="ChEBI" id="CHEBI:29105"/>
    </ligand>
</feature>
<dbReference type="AlphaFoldDB" id="A0AAU2H6N9"/>
<evidence type="ECO:0000313" key="10">
    <source>
        <dbReference type="EMBL" id="WTU44033.1"/>
    </source>
</evidence>
<dbReference type="PROSITE" id="PS50011">
    <property type="entry name" value="PROTEIN_KINASE_DOM"/>
    <property type="match status" value="1"/>
</dbReference>
<dbReference type="Pfam" id="PF00069">
    <property type="entry name" value="Pkinase"/>
    <property type="match status" value="1"/>
</dbReference>
<dbReference type="GO" id="GO:0004674">
    <property type="term" value="F:protein serine/threonine kinase activity"/>
    <property type="evidence" value="ECO:0007669"/>
    <property type="project" value="UniProtKB-KW"/>
</dbReference>
<keyword evidence="5" id="KW-0418">Kinase</keyword>
<evidence type="ECO:0000256" key="5">
    <source>
        <dbReference type="ARBA" id="ARBA00022777"/>
    </source>
</evidence>
<evidence type="ECO:0000256" key="1">
    <source>
        <dbReference type="ARBA" id="ARBA00012513"/>
    </source>
</evidence>
<dbReference type="Gene3D" id="1.50.10.20">
    <property type="match status" value="1"/>
</dbReference>
<dbReference type="GO" id="GO:0031179">
    <property type="term" value="P:peptide modification"/>
    <property type="evidence" value="ECO:0007669"/>
    <property type="project" value="InterPro"/>
</dbReference>
<keyword evidence="6" id="KW-0067">ATP-binding</keyword>
<dbReference type="InterPro" id="IPR058053">
    <property type="entry name" value="RamC_C"/>
</dbReference>
<dbReference type="PANTHER" id="PTHR43289">
    <property type="entry name" value="MITOGEN-ACTIVATED PROTEIN KINASE KINASE KINASE 20-RELATED"/>
    <property type="match status" value="1"/>
</dbReference>
<keyword evidence="2" id="KW-0723">Serine/threonine-protein kinase</keyword>
<dbReference type="InterPro" id="IPR000719">
    <property type="entry name" value="Prot_kinase_dom"/>
</dbReference>
<dbReference type="GO" id="GO:0005524">
    <property type="term" value="F:ATP binding"/>
    <property type="evidence" value="ECO:0007669"/>
    <property type="project" value="UniProtKB-KW"/>
</dbReference>
<protein>
    <recommendedName>
        <fullName evidence="1">non-specific serine/threonine protein kinase</fullName>
        <ecNumber evidence="1">2.7.11.1</ecNumber>
    </recommendedName>
</protein>
<dbReference type="Pfam" id="PF25816">
    <property type="entry name" value="RamC_N"/>
    <property type="match status" value="1"/>
</dbReference>
<keyword evidence="3" id="KW-0808">Transferase</keyword>
<evidence type="ECO:0000256" key="2">
    <source>
        <dbReference type="ARBA" id="ARBA00022527"/>
    </source>
</evidence>
<reference evidence="10" key="1">
    <citation type="submission" date="2022-10" db="EMBL/GenBank/DDBJ databases">
        <title>The complete genomes of actinobacterial strains from the NBC collection.</title>
        <authorList>
            <person name="Joergensen T.S."/>
            <person name="Alvarez Arevalo M."/>
            <person name="Sterndorff E.B."/>
            <person name="Faurdal D."/>
            <person name="Vuksanovic O."/>
            <person name="Mourched A.-S."/>
            <person name="Charusanti P."/>
            <person name="Shaw S."/>
            <person name="Blin K."/>
            <person name="Weber T."/>
        </authorList>
    </citation>
    <scope>NUCLEOTIDE SEQUENCE</scope>
    <source>
        <strain evidence="10">NBC_00060</strain>
    </source>
</reference>
<dbReference type="PANTHER" id="PTHR43289:SF6">
    <property type="entry name" value="SERINE_THREONINE-PROTEIN KINASE NEKL-3"/>
    <property type="match status" value="1"/>
</dbReference>
<keyword evidence="7" id="KW-0862">Zinc</keyword>
<feature type="region of interest" description="Disordered" evidence="8">
    <location>
        <begin position="924"/>
        <end position="946"/>
    </location>
</feature>
<dbReference type="SMART" id="SM01260">
    <property type="entry name" value="LANC_like"/>
    <property type="match status" value="1"/>
</dbReference>
<feature type="domain" description="Protein kinase" evidence="9">
    <location>
        <begin position="229"/>
        <end position="501"/>
    </location>
</feature>
<keyword evidence="7" id="KW-0479">Metal-binding</keyword>
<dbReference type="InterPro" id="IPR007822">
    <property type="entry name" value="LANC-like"/>
</dbReference>
<dbReference type="PRINTS" id="PR01950">
    <property type="entry name" value="LANCSUPER"/>
</dbReference>
<dbReference type="Gene3D" id="1.10.510.10">
    <property type="entry name" value="Transferase(Phosphotransferase) domain 1"/>
    <property type="match status" value="1"/>
</dbReference>
<gene>
    <name evidence="10" type="primary">lanL</name>
    <name evidence="10" type="ORF">OHV25_32860</name>
</gene>
<accession>A0AAU2H6N9</accession>
<sequence>MESARGIREPAERLLVEIVEAVLARTGVGPVTGGPWRLREGDFWCHVSPPGEAGRLQGWKLHVAATPLAAPLVLARAAEILVRHGCRFKFAGTVGRAGDLVSHRYDRGGGGKFLTVYPEGDDARLRELAVELHRATLGLPGPGILSDRPCFPGSLVHYRYGVFTGVPALGDDGIRGAMLVAPDGRLVPDRRRAWFAPPEWAPRDPFTQGESAAVGGRAAPAEVLLDGRFLVRGVIRHAFGGGVFRGVDESTGTPVIIKQARPHTAATLTGRDARDLRRHEAAMLEAFAGSGFTPAPVALFEQQGDLFLVQEAVDGVTLRQWVLDRLEFGAGERWGVPALDVLRRARSLACLMRLVHSEGWVLRDFNPNNVMVTDEGEVCLIDLEMLARPGEPALRIHTPGYAAVEQMNAPRYGPAPGAAADLYSLGATFFHLAAGVDPLLAADDPGIRGNAGRLAAWLGRLVPGNEAARLLAPLIVALLDDDPARRPGLDEVLDRLAESARAADGPGAAATAAGVIGLAVTEADPSPAAGARGLTEAELKELMADGIDQLLATAAPEAADRLWPSGPVGGATDAFNVQHGAAGVLGVLVRAYEAGEHPAVLDAVRSTATWIAHRVGREPRTLPGLHYGRSGTAWALLDAAQLLGDERLLGHAMELAARVPVRWPSPDVCHGVAGAGLTQLRFWEATGDRRYLDRAQEAGAELAATARRRDGQLLWPVPRAILSTPADVVHYGFAHGVAGIGAFLLALARATGDTVPAELAVEGARTLLAVAEVADGAAYWRSGEQGGPRKTHWCSGSSGIGTFLLRVWQETGEDDFLVAARRAAVAVRRSRRHIGTAQCHGLAGDGEFLLDLADGCADPAYRGWAAELAAGLYARNVVRDGRTLVPDDTGTQVWADYGTGLSGVIAFLLRFACGGPRLWLPGSLTQPPAHDSGTGTVPVRDTEQRG</sequence>
<name>A0AAU2H6N9_9ACTN</name>
<keyword evidence="4" id="KW-0547">Nucleotide-binding</keyword>
<evidence type="ECO:0000259" key="9">
    <source>
        <dbReference type="PROSITE" id="PS50011"/>
    </source>
</evidence>
<dbReference type="SUPFAM" id="SSF158745">
    <property type="entry name" value="LanC-like"/>
    <property type="match status" value="1"/>
</dbReference>
<evidence type="ECO:0000256" key="6">
    <source>
        <dbReference type="ARBA" id="ARBA00022840"/>
    </source>
</evidence>
<dbReference type="EC" id="2.7.11.1" evidence="1"/>
<dbReference type="NCBIfam" id="NF038150">
    <property type="entry name" value="lanthi_synth_IV"/>
    <property type="match status" value="1"/>
</dbReference>
<dbReference type="SMART" id="SM00220">
    <property type="entry name" value="S_TKc"/>
    <property type="match status" value="1"/>
</dbReference>
<dbReference type="GO" id="GO:0046872">
    <property type="term" value="F:metal ion binding"/>
    <property type="evidence" value="ECO:0007669"/>
    <property type="project" value="UniProtKB-KW"/>
</dbReference>